<feature type="domain" description="ABC transporter" evidence="4">
    <location>
        <begin position="17"/>
        <end position="42"/>
    </location>
</feature>
<evidence type="ECO:0000256" key="1">
    <source>
        <dbReference type="ARBA" id="ARBA00005417"/>
    </source>
</evidence>
<keyword evidence="2" id="KW-0813">Transport</keyword>
<dbReference type="GO" id="GO:0015807">
    <property type="term" value="P:L-amino acid transport"/>
    <property type="evidence" value="ECO:0007669"/>
    <property type="project" value="TreeGrafter"/>
</dbReference>
<dbReference type="Gene3D" id="3.40.50.300">
    <property type="entry name" value="P-loop containing nucleotide triphosphate hydrolases"/>
    <property type="match status" value="1"/>
</dbReference>
<proteinExistence type="inferred from homology"/>
<name>A0A382JYQ5_9ZZZZ</name>
<dbReference type="EMBL" id="UINC01076678">
    <property type="protein sequence ID" value="SVC16067.1"/>
    <property type="molecule type" value="Genomic_DNA"/>
</dbReference>
<accession>A0A382JYQ5</accession>
<gene>
    <name evidence="5" type="ORF">METZ01_LOCUS268921</name>
</gene>
<feature type="non-terminal residue" evidence="5">
    <location>
        <position position="42"/>
    </location>
</feature>
<feature type="non-terminal residue" evidence="5">
    <location>
        <position position="1"/>
    </location>
</feature>
<dbReference type="GO" id="GO:0015658">
    <property type="term" value="F:branched-chain amino acid transmembrane transporter activity"/>
    <property type="evidence" value="ECO:0007669"/>
    <property type="project" value="TreeGrafter"/>
</dbReference>
<dbReference type="InterPro" id="IPR052156">
    <property type="entry name" value="BCAA_Transport_ATP-bd_LivF"/>
</dbReference>
<evidence type="ECO:0000256" key="2">
    <source>
        <dbReference type="ARBA" id="ARBA00022448"/>
    </source>
</evidence>
<protein>
    <recommendedName>
        <fullName evidence="4">ABC transporter domain-containing protein</fullName>
    </recommendedName>
</protein>
<comment type="similarity">
    <text evidence="1">Belongs to the ABC transporter superfamily.</text>
</comment>
<dbReference type="SUPFAM" id="SSF52540">
    <property type="entry name" value="P-loop containing nucleoside triphosphate hydrolases"/>
    <property type="match status" value="1"/>
</dbReference>
<organism evidence="5">
    <name type="scientific">marine metagenome</name>
    <dbReference type="NCBI Taxonomy" id="408172"/>
    <lineage>
        <taxon>unclassified sequences</taxon>
        <taxon>metagenomes</taxon>
        <taxon>ecological metagenomes</taxon>
    </lineage>
</organism>
<keyword evidence="3" id="KW-0029">Amino-acid transport</keyword>
<dbReference type="Pfam" id="PF00005">
    <property type="entry name" value="ABC_tran"/>
    <property type="match status" value="1"/>
</dbReference>
<evidence type="ECO:0000313" key="5">
    <source>
        <dbReference type="EMBL" id="SVC16067.1"/>
    </source>
</evidence>
<dbReference type="InterPro" id="IPR027417">
    <property type="entry name" value="P-loop_NTPase"/>
</dbReference>
<evidence type="ECO:0000259" key="4">
    <source>
        <dbReference type="Pfam" id="PF00005"/>
    </source>
</evidence>
<dbReference type="GO" id="GO:0005524">
    <property type="term" value="F:ATP binding"/>
    <property type="evidence" value="ECO:0007669"/>
    <property type="project" value="InterPro"/>
</dbReference>
<dbReference type="PANTHER" id="PTHR43820:SF4">
    <property type="entry name" value="HIGH-AFFINITY BRANCHED-CHAIN AMINO ACID TRANSPORT ATP-BINDING PROTEIN LIVF"/>
    <property type="match status" value="1"/>
</dbReference>
<dbReference type="PANTHER" id="PTHR43820">
    <property type="entry name" value="HIGH-AFFINITY BRANCHED-CHAIN AMINO ACID TRANSPORT ATP-BINDING PROTEIN LIVF"/>
    <property type="match status" value="1"/>
</dbReference>
<dbReference type="GO" id="GO:0016887">
    <property type="term" value="F:ATP hydrolysis activity"/>
    <property type="evidence" value="ECO:0007669"/>
    <property type="project" value="InterPro"/>
</dbReference>
<dbReference type="InterPro" id="IPR003439">
    <property type="entry name" value="ABC_transporter-like_ATP-bd"/>
</dbReference>
<sequence length="42" mass="4305">LQLKELSSGYGDVSIIKRLNLEVNSGSITALVGSNGAGKTTL</sequence>
<reference evidence="5" key="1">
    <citation type="submission" date="2018-05" db="EMBL/GenBank/DDBJ databases">
        <authorList>
            <person name="Lanie J.A."/>
            <person name="Ng W.-L."/>
            <person name="Kazmierczak K.M."/>
            <person name="Andrzejewski T.M."/>
            <person name="Davidsen T.M."/>
            <person name="Wayne K.J."/>
            <person name="Tettelin H."/>
            <person name="Glass J.I."/>
            <person name="Rusch D."/>
            <person name="Podicherti R."/>
            <person name="Tsui H.-C.T."/>
            <person name="Winkler M.E."/>
        </authorList>
    </citation>
    <scope>NUCLEOTIDE SEQUENCE</scope>
</reference>
<dbReference type="AlphaFoldDB" id="A0A382JYQ5"/>
<evidence type="ECO:0000256" key="3">
    <source>
        <dbReference type="ARBA" id="ARBA00022970"/>
    </source>
</evidence>